<name>A0AAU9M918_9ASTR</name>
<evidence type="ECO:0000313" key="1">
    <source>
        <dbReference type="EMBL" id="CAH1422237.1"/>
    </source>
</evidence>
<dbReference type="EMBL" id="CAKMRJ010001112">
    <property type="protein sequence ID" value="CAH1422237.1"/>
    <property type="molecule type" value="Genomic_DNA"/>
</dbReference>
<comment type="caution">
    <text evidence="1">The sequence shown here is derived from an EMBL/GenBank/DDBJ whole genome shotgun (WGS) entry which is preliminary data.</text>
</comment>
<sequence length="123" mass="13773">MASTGISHIGTVKSKLTVRTMKEEFFFVHSSAFSGPIAYDATADKVVDPIPELSPDEQLIMERLSDNFVRWVDPDEAILGMAGVSPHWNRLGKKLVEVFEGKNVTLLDRLHQKKFVNTTLVTE</sequence>
<keyword evidence="2" id="KW-1185">Reference proteome</keyword>
<dbReference type="AlphaFoldDB" id="A0AAU9M918"/>
<dbReference type="Proteomes" id="UP001157418">
    <property type="component" value="Unassembled WGS sequence"/>
</dbReference>
<organism evidence="1 2">
    <name type="scientific">Lactuca virosa</name>
    <dbReference type="NCBI Taxonomy" id="75947"/>
    <lineage>
        <taxon>Eukaryota</taxon>
        <taxon>Viridiplantae</taxon>
        <taxon>Streptophyta</taxon>
        <taxon>Embryophyta</taxon>
        <taxon>Tracheophyta</taxon>
        <taxon>Spermatophyta</taxon>
        <taxon>Magnoliopsida</taxon>
        <taxon>eudicotyledons</taxon>
        <taxon>Gunneridae</taxon>
        <taxon>Pentapetalae</taxon>
        <taxon>asterids</taxon>
        <taxon>campanulids</taxon>
        <taxon>Asterales</taxon>
        <taxon>Asteraceae</taxon>
        <taxon>Cichorioideae</taxon>
        <taxon>Cichorieae</taxon>
        <taxon>Lactucinae</taxon>
        <taxon>Lactuca</taxon>
    </lineage>
</organism>
<proteinExistence type="predicted"/>
<evidence type="ECO:0000313" key="2">
    <source>
        <dbReference type="Proteomes" id="UP001157418"/>
    </source>
</evidence>
<accession>A0AAU9M918</accession>
<gene>
    <name evidence="1" type="ORF">LVIROSA_LOCUS9582</name>
</gene>
<protein>
    <submittedName>
        <fullName evidence="1">Uncharacterized protein</fullName>
    </submittedName>
</protein>
<reference evidence="1 2" key="1">
    <citation type="submission" date="2022-01" db="EMBL/GenBank/DDBJ databases">
        <authorList>
            <person name="Xiong W."/>
            <person name="Schranz E."/>
        </authorList>
    </citation>
    <scope>NUCLEOTIDE SEQUENCE [LARGE SCALE GENOMIC DNA]</scope>
</reference>